<dbReference type="PANTHER" id="PTHR22916:SF3">
    <property type="entry name" value="UDP-GLCNAC:BETAGAL BETA-1,3-N-ACETYLGLUCOSAMINYLTRANSFERASE-LIKE PROTEIN 1"/>
    <property type="match status" value="1"/>
</dbReference>
<dbReference type="Gene3D" id="3.90.550.10">
    <property type="entry name" value="Spore Coat Polysaccharide Biosynthesis Protein SpsA, Chain A"/>
    <property type="match status" value="1"/>
</dbReference>
<organism evidence="2 3">
    <name type="scientific">Bifidobacterium saguini DSM 23967</name>
    <dbReference type="NCBI Taxonomy" id="1437607"/>
    <lineage>
        <taxon>Bacteria</taxon>
        <taxon>Bacillati</taxon>
        <taxon>Actinomycetota</taxon>
        <taxon>Actinomycetes</taxon>
        <taxon>Bifidobacteriales</taxon>
        <taxon>Bifidobacteriaceae</taxon>
        <taxon>Bifidobacterium</taxon>
    </lineage>
</organism>
<dbReference type="AlphaFoldDB" id="A0A087D919"/>
<sequence>MIPKNIFLVLNKLHVSSLIYQLSNLFSLKSRKDELPLRPKQVLADLDSPVISSPNGNMCDELHPGLSVVVPAYNVENYIIDCLQSITSQSIDVPIEIIVVDDGSTDKTGELIDDFAVKHSCISVIHQKNRGLSGARNAGLAVAQREYVAFVDSDDVLPRNALQSLLDAFDPDQYDYISGLWSSMSGNGANIKLAETTRTHGAPWGRIYKRQIWDDISFPEGLWFEDSVQEYCVATRYREQLLARSVYNRRQRSTSITHIATKNYKSLDSYWIVEEMLQWCKQLHIPFNQHLYELTVRQFGPLLYWRTLLLNDDQRRALFACCCDLLASYKEFDEYAVQGSDAFMALEHSLRSRNYQLWERVCLLRKNADYSLSI</sequence>
<dbReference type="PANTHER" id="PTHR22916">
    <property type="entry name" value="GLYCOSYLTRANSFERASE"/>
    <property type="match status" value="1"/>
</dbReference>
<dbReference type="GO" id="GO:0050510">
    <property type="term" value="F:N-acetylgalactosaminyl-proteoglycan 3-beta-glucuronosyltransferase activity"/>
    <property type="evidence" value="ECO:0007669"/>
    <property type="project" value="UniProtKB-EC"/>
</dbReference>
<protein>
    <submittedName>
        <fullName evidence="2">Glycosyltransferases involved in cell wall biogenesis</fullName>
        <ecNumber evidence="2">2.4.1.175</ecNumber>
        <ecNumber evidence="2">2.4.1.226</ecNumber>
    </submittedName>
</protein>
<dbReference type="EC" id="2.4.1.175" evidence="2"/>
<accession>A0A087D919</accession>
<dbReference type="InterPro" id="IPR001173">
    <property type="entry name" value="Glyco_trans_2-like"/>
</dbReference>
<dbReference type="SUPFAM" id="SSF53448">
    <property type="entry name" value="Nucleotide-diphospho-sugar transferases"/>
    <property type="match status" value="1"/>
</dbReference>
<name>A0A087D919_9BIFI</name>
<gene>
    <name evidence="2" type="ORF">BISA_2133</name>
</gene>
<dbReference type="CDD" id="cd00761">
    <property type="entry name" value="Glyco_tranf_GTA_type"/>
    <property type="match status" value="1"/>
</dbReference>
<evidence type="ECO:0000313" key="3">
    <source>
        <dbReference type="Proteomes" id="UP000029066"/>
    </source>
</evidence>
<dbReference type="GO" id="GO:0047238">
    <property type="term" value="F:glucuronosyl-N-acetylgalactosaminyl-proteoglycan 4-beta-N-acetylgalactosaminyltransferase activity"/>
    <property type="evidence" value="ECO:0007669"/>
    <property type="project" value="UniProtKB-EC"/>
</dbReference>
<keyword evidence="2" id="KW-0808">Transferase</keyword>
<comment type="caution">
    <text evidence="2">The sequence shown here is derived from an EMBL/GenBank/DDBJ whole genome shotgun (WGS) entry which is preliminary data.</text>
</comment>
<evidence type="ECO:0000259" key="1">
    <source>
        <dbReference type="Pfam" id="PF00535"/>
    </source>
</evidence>
<dbReference type="Proteomes" id="UP000029066">
    <property type="component" value="Unassembled WGS sequence"/>
</dbReference>
<dbReference type="InterPro" id="IPR029044">
    <property type="entry name" value="Nucleotide-diphossugar_trans"/>
</dbReference>
<reference evidence="2 3" key="1">
    <citation type="submission" date="2014-03" db="EMBL/GenBank/DDBJ databases">
        <title>Genomics of Bifidobacteria.</title>
        <authorList>
            <person name="Ventura M."/>
            <person name="Milani C."/>
            <person name="Lugli G.A."/>
        </authorList>
    </citation>
    <scope>NUCLEOTIDE SEQUENCE [LARGE SCALE GENOMIC DNA]</scope>
    <source>
        <strain evidence="2 3">DSM 23967</strain>
    </source>
</reference>
<proteinExistence type="predicted"/>
<keyword evidence="2" id="KW-0328">Glycosyltransferase</keyword>
<dbReference type="STRING" id="1437607.BISA_2133"/>
<dbReference type="EMBL" id="JGZN01000010">
    <property type="protein sequence ID" value="KFI92019.1"/>
    <property type="molecule type" value="Genomic_DNA"/>
</dbReference>
<dbReference type="EC" id="2.4.1.226" evidence="2"/>
<dbReference type="RefSeq" id="WP_081890067.1">
    <property type="nucleotide sequence ID" value="NZ_JDUT01000015.1"/>
</dbReference>
<dbReference type="OrthoDB" id="3183633at2"/>
<dbReference type="Pfam" id="PF00535">
    <property type="entry name" value="Glycos_transf_2"/>
    <property type="match status" value="1"/>
</dbReference>
<feature type="domain" description="Glycosyltransferase 2-like" evidence="1">
    <location>
        <begin position="67"/>
        <end position="210"/>
    </location>
</feature>
<evidence type="ECO:0000313" key="2">
    <source>
        <dbReference type="EMBL" id="KFI92019.1"/>
    </source>
</evidence>